<evidence type="ECO:0008006" key="4">
    <source>
        <dbReference type="Google" id="ProtNLM"/>
    </source>
</evidence>
<evidence type="ECO:0000256" key="1">
    <source>
        <dbReference type="SAM" id="MobiDB-lite"/>
    </source>
</evidence>
<dbReference type="AlphaFoldDB" id="A0AAV9ZXB2"/>
<feature type="compositionally biased region" description="Low complexity" evidence="1">
    <location>
        <begin position="192"/>
        <end position="203"/>
    </location>
</feature>
<keyword evidence="3" id="KW-1185">Reference proteome</keyword>
<feature type="region of interest" description="Disordered" evidence="1">
    <location>
        <begin position="79"/>
        <end position="120"/>
    </location>
</feature>
<feature type="compositionally biased region" description="Acidic residues" evidence="1">
    <location>
        <begin position="1063"/>
        <end position="1072"/>
    </location>
</feature>
<evidence type="ECO:0000313" key="3">
    <source>
        <dbReference type="Proteomes" id="UP001362999"/>
    </source>
</evidence>
<gene>
    <name evidence="2" type="ORF">R3P38DRAFT_3076084</name>
</gene>
<reference evidence="2 3" key="1">
    <citation type="journal article" date="2024" name="J Genomics">
        <title>Draft genome sequencing and assembly of Favolaschia claudopus CIRM-BRFM 2984 isolated from oak limbs.</title>
        <authorList>
            <person name="Navarro D."/>
            <person name="Drula E."/>
            <person name="Chaduli D."/>
            <person name="Cazenave R."/>
            <person name="Ahrendt S."/>
            <person name="Wang J."/>
            <person name="Lipzen A."/>
            <person name="Daum C."/>
            <person name="Barry K."/>
            <person name="Grigoriev I.V."/>
            <person name="Favel A."/>
            <person name="Rosso M.N."/>
            <person name="Martin F."/>
        </authorList>
    </citation>
    <scope>NUCLEOTIDE SEQUENCE [LARGE SCALE GENOMIC DNA]</scope>
    <source>
        <strain evidence="2 3">CIRM-BRFM 2984</strain>
    </source>
</reference>
<feature type="region of interest" description="Disordered" evidence="1">
    <location>
        <begin position="181"/>
        <end position="219"/>
    </location>
</feature>
<feature type="region of interest" description="Disordered" evidence="1">
    <location>
        <begin position="781"/>
        <end position="846"/>
    </location>
</feature>
<feature type="compositionally biased region" description="Basic residues" evidence="1">
    <location>
        <begin position="209"/>
        <end position="219"/>
    </location>
</feature>
<protein>
    <recommendedName>
        <fullName evidence="4">Chromo domain-containing protein</fullName>
    </recommendedName>
</protein>
<organism evidence="2 3">
    <name type="scientific">Favolaschia claudopus</name>
    <dbReference type="NCBI Taxonomy" id="2862362"/>
    <lineage>
        <taxon>Eukaryota</taxon>
        <taxon>Fungi</taxon>
        <taxon>Dikarya</taxon>
        <taxon>Basidiomycota</taxon>
        <taxon>Agaricomycotina</taxon>
        <taxon>Agaricomycetes</taxon>
        <taxon>Agaricomycetidae</taxon>
        <taxon>Agaricales</taxon>
        <taxon>Marasmiineae</taxon>
        <taxon>Mycenaceae</taxon>
        <taxon>Favolaschia</taxon>
    </lineage>
</organism>
<accession>A0AAV9ZXB2</accession>
<dbReference type="Proteomes" id="UP001362999">
    <property type="component" value="Unassembled WGS sequence"/>
</dbReference>
<evidence type="ECO:0000313" key="2">
    <source>
        <dbReference type="EMBL" id="KAK6995660.1"/>
    </source>
</evidence>
<feature type="compositionally biased region" description="Polar residues" evidence="1">
    <location>
        <begin position="80"/>
        <end position="92"/>
    </location>
</feature>
<comment type="caution">
    <text evidence="2">The sequence shown here is derived from an EMBL/GenBank/DDBJ whole genome shotgun (WGS) entry which is preliminary data.</text>
</comment>
<name>A0AAV9ZXB2_9AGAR</name>
<feature type="region of interest" description="Disordered" evidence="1">
    <location>
        <begin position="1054"/>
        <end position="1082"/>
    </location>
</feature>
<dbReference type="EMBL" id="JAWWNJ010000102">
    <property type="protein sequence ID" value="KAK6995660.1"/>
    <property type="molecule type" value="Genomic_DNA"/>
</dbReference>
<sequence>MCYKVETDDSEAPLVCMHQDDARLPAQMIREFAAAELRKVHHRPVIDLETPVNASAPPEVSSVLPSQNTRTLARLETDEVSSQIESGSSETVLQAPGTAGSLAASDKSSAVEGTAGDQDSEVDTDILWDITEVCGVQDTANGKLYECRFAGFAELEWVQETEMSEECDVLIAAFYQRQSDNRLDSDNETGDSDSSSSDSSNSDAEPPRKRPRRKKSSVKKRKIARLKGKQAALLSPISLQQTADLEALLDPVGLQTEIDLVKQARPTQGAASRLFFQALGTRTLVRDMVDTCYIQARAWSGLDLVTDSPSKHASLDIAGAELIKLTQTARTLPRIASFERITSVLHRNLRSTSARAHIIIFRWCSKIGPATIKALFEIHRSKGFDGFAGHLPLGQLIDHIVQFAYSCWPGGRNAASAPSHGRFGPFRSHLPSIPEDLYGLLSSVEGGKPKFITLRNPFSRRAPFYSLYSGAQKCLLDVFESAFIIPNVRQCHDFFSSTNHRSRKDNDDSVFQRALCRGAVLECLVDTCQDDGILVSDSLDAVLRNPWVYFQLGRSDRVGPALLNNANITLQPLRAWLKDHVAGNPKIVDAVRILGNETYTILQEMTAGQAHPDTREELQLAAEELKSRSKTARSPVKRTTRKPYEAPELEAILQGGSLPLIGLAGLIIREALSWRRDLPHQDIRLRRLLLGQPAAQSSANMERNPDHLNPCREFNRYTELFKAHCPPEKLTGPKGLANTLAWFGTGQGVGTEQFLNTLHTSGGFWKDELVGMIQQFATASERRHMRTAPPYDNPRAWGNQPNDTLAAQPAKRVPQTPTDRNVNPGLKRNRKGLLKKQQVSAAKPKPERLTLEEKFGPMFSPEVEDAWLQHLGPLANQDPRGRSPADLPSWTATLELIKSINIPAFKTGLTAMQLVNTLAFSGIVQMPTAMAMANWIADNQGLGAVAGLQLLGFKTTTKNQIRAAFICFHNYLDSKLTALDKQVLGFHPPFTEHVLCKIPRWEKYLKADGCSSLSQMLEELGDIEWISGSNAQDPSAMPFPLVPNEKDLELALEKGGEERKESDVDEHESEEETVLRVGLIQT</sequence>
<proteinExistence type="predicted"/>